<keyword evidence="3" id="KW-1185">Reference proteome</keyword>
<proteinExistence type="predicted"/>
<reference evidence="2" key="1">
    <citation type="journal article" date="2021" name="IMA Fungus">
        <title>Genomic characterization of three marine fungi, including Emericellopsis atlantica sp. nov. with signatures of a generalist lifestyle and marine biomass degradation.</title>
        <authorList>
            <person name="Hagestad O.C."/>
            <person name="Hou L."/>
            <person name="Andersen J.H."/>
            <person name="Hansen E.H."/>
            <person name="Altermark B."/>
            <person name="Li C."/>
            <person name="Kuhnert E."/>
            <person name="Cox R.J."/>
            <person name="Crous P.W."/>
            <person name="Spatafora J.W."/>
            <person name="Lail K."/>
            <person name="Amirebrahimi M."/>
            <person name="Lipzen A."/>
            <person name="Pangilinan J."/>
            <person name="Andreopoulos W."/>
            <person name="Hayes R.D."/>
            <person name="Ng V."/>
            <person name="Grigoriev I.V."/>
            <person name="Jackson S.A."/>
            <person name="Sutton T.D.S."/>
            <person name="Dobson A.D.W."/>
            <person name="Rama T."/>
        </authorList>
    </citation>
    <scope>NUCLEOTIDE SEQUENCE</scope>
    <source>
        <strain evidence="2">TRa3180A</strain>
    </source>
</reference>
<dbReference type="AlphaFoldDB" id="A0A9P7YY25"/>
<gene>
    <name evidence="2" type="ORF">BJ878DRAFT_210935</name>
</gene>
<feature type="chain" id="PRO_5040287715" evidence="1">
    <location>
        <begin position="19"/>
        <end position="192"/>
    </location>
</feature>
<dbReference type="Proteomes" id="UP000887226">
    <property type="component" value="Unassembled WGS sequence"/>
</dbReference>
<sequence>MQFTNILSLVACLAFTSALPAPSNFYDVTFHGAASAEYTIKVLADGRTINTGNALSISSISSSLDVEKYCTLRTVDYPPTLVEGPSGTWQVGPPQTVLSIACNKPVEPPSPVTVDIEFNGAADAKYSLNVPLDGTVVPTNNELSISTIFTTFAGLPNCNIKYVDFPAALVLISANIWAVGPPQTVLSIQCFA</sequence>
<accession>A0A9P7YY25</accession>
<dbReference type="OrthoDB" id="4509278at2759"/>
<evidence type="ECO:0000256" key="1">
    <source>
        <dbReference type="SAM" id="SignalP"/>
    </source>
</evidence>
<protein>
    <submittedName>
        <fullName evidence="2">Uncharacterized protein</fullName>
    </submittedName>
</protein>
<name>A0A9P7YY25_9HELO</name>
<evidence type="ECO:0000313" key="2">
    <source>
        <dbReference type="EMBL" id="KAG9241781.1"/>
    </source>
</evidence>
<keyword evidence="1" id="KW-0732">Signal</keyword>
<organism evidence="2 3">
    <name type="scientific">Calycina marina</name>
    <dbReference type="NCBI Taxonomy" id="1763456"/>
    <lineage>
        <taxon>Eukaryota</taxon>
        <taxon>Fungi</taxon>
        <taxon>Dikarya</taxon>
        <taxon>Ascomycota</taxon>
        <taxon>Pezizomycotina</taxon>
        <taxon>Leotiomycetes</taxon>
        <taxon>Helotiales</taxon>
        <taxon>Pezizellaceae</taxon>
        <taxon>Calycina</taxon>
    </lineage>
</organism>
<feature type="signal peptide" evidence="1">
    <location>
        <begin position="1"/>
        <end position="18"/>
    </location>
</feature>
<evidence type="ECO:0000313" key="3">
    <source>
        <dbReference type="Proteomes" id="UP000887226"/>
    </source>
</evidence>
<comment type="caution">
    <text evidence="2">The sequence shown here is derived from an EMBL/GenBank/DDBJ whole genome shotgun (WGS) entry which is preliminary data.</text>
</comment>
<dbReference type="EMBL" id="MU254157">
    <property type="protein sequence ID" value="KAG9241781.1"/>
    <property type="molecule type" value="Genomic_DNA"/>
</dbReference>